<protein>
    <submittedName>
        <fullName evidence="1">Uncharacterized protein</fullName>
    </submittedName>
</protein>
<name>A0A5E4XY13_9BURK</name>
<accession>A0A5E4XY13</accession>
<dbReference type="AlphaFoldDB" id="A0A5E4XY13"/>
<organism evidence="1 2">
    <name type="scientific">Pandoraea eparura</name>
    <dbReference type="NCBI Taxonomy" id="2508291"/>
    <lineage>
        <taxon>Bacteria</taxon>
        <taxon>Pseudomonadati</taxon>
        <taxon>Pseudomonadota</taxon>
        <taxon>Betaproteobacteria</taxon>
        <taxon>Burkholderiales</taxon>
        <taxon>Burkholderiaceae</taxon>
        <taxon>Pandoraea</taxon>
    </lineage>
</organism>
<sequence>MSSTTSKPTANARPGTRMRAALADAYDKRGHRKANLCYVYSPKSDRDWALSGKLELAHFVLAESTPDIVSVNYAPAPRQLSTDPPGSLIAWCAEVRRHDGTWEWRCLGEATDPAKEQARARLAQAYEAQHCRLREHDLHADSAHLHNWLRIIHWLALYRGIPLTHESMAVGALLDTGHAISLKDVARLDEVGRGDTYIAAAFRLVQSGCLALALGNEPLSLRTELVRAGVPS</sequence>
<dbReference type="OrthoDB" id="6918267at2"/>
<gene>
    <name evidence="1" type="ORF">PEP31012_04184</name>
</gene>
<evidence type="ECO:0000313" key="1">
    <source>
        <dbReference type="EMBL" id="VVE40982.1"/>
    </source>
</evidence>
<proteinExistence type="predicted"/>
<dbReference type="EMBL" id="CABPSH010000014">
    <property type="protein sequence ID" value="VVE40982.1"/>
    <property type="molecule type" value="Genomic_DNA"/>
</dbReference>
<evidence type="ECO:0000313" key="2">
    <source>
        <dbReference type="Proteomes" id="UP000400981"/>
    </source>
</evidence>
<dbReference type="Proteomes" id="UP000400981">
    <property type="component" value="Unassembled WGS sequence"/>
</dbReference>
<keyword evidence="2" id="KW-1185">Reference proteome</keyword>
<reference evidence="1 2" key="1">
    <citation type="submission" date="2019-08" db="EMBL/GenBank/DDBJ databases">
        <authorList>
            <person name="Peeters C."/>
        </authorList>
    </citation>
    <scope>NUCLEOTIDE SEQUENCE [LARGE SCALE GENOMIC DNA]</scope>
    <source>
        <strain evidence="1 2">LMG 31012</strain>
    </source>
</reference>